<evidence type="ECO:0000256" key="2">
    <source>
        <dbReference type="ARBA" id="ARBA00023015"/>
    </source>
</evidence>
<dbReference type="Pfam" id="PF00126">
    <property type="entry name" value="HTH_1"/>
    <property type="match status" value="1"/>
</dbReference>
<evidence type="ECO:0000313" key="7">
    <source>
        <dbReference type="Proteomes" id="UP000214603"/>
    </source>
</evidence>
<comment type="similarity">
    <text evidence="1">Belongs to the LysR transcriptional regulatory family.</text>
</comment>
<dbReference type="PROSITE" id="PS50931">
    <property type="entry name" value="HTH_LYSR"/>
    <property type="match status" value="1"/>
</dbReference>
<accession>A0A225MQX9</accession>
<dbReference type="SUPFAM" id="SSF46785">
    <property type="entry name" value="Winged helix' DNA-binding domain"/>
    <property type="match status" value="1"/>
</dbReference>
<keyword evidence="7" id="KW-1185">Reference proteome</keyword>
<dbReference type="GO" id="GO:0003677">
    <property type="term" value="F:DNA binding"/>
    <property type="evidence" value="ECO:0007669"/>
    <property type="project" value="UniProtKB-KW"/>
</dbReference>
<dbReference type="InterPro" id="IPR000847">
    <property type="entry name" value="LysR_HTH_N"/>
</dbReference>
<evidence type="ECO:0000259" key="5">
    <source>
        <dbReference type="PROSITE" id="PS50931"/>
    </source>
</evidence>
<dbReference type="InterPro" id="IPR050389">
    <property type="entry name" value="LysR-type_TF"/>
</dbReference>
<sequence>MCAGATPPSSSGSACCCCLGCRCGNTSPAARKAASPKTNKAAARSGMDSNLSLQSMRIFLAVLDHRSVGLAARSLHMSQSGLSTALAKLRKELGDALFLTTAAGMLPTSRAMELAAPMRDAVNCIEHKILRRSVFDPSTEAREFLIALTDVGETLYMSRLLNAVSSIAPNVRFRSVSMPPLEMQRALSEGRVDFALGYFPDLLAREFVRRKIAQHTFSCICSSANTRIIDGFNLKKYCEARHVVIEAPSRTQGLLERYIKQRGIERRIVLTTPHVMGLAEIISNTDMLASIPNDLAQSLSGFKNLIRLDLPFRAPVFDSHLYWSKIVHDDPGVRWLRTTLFKTFAISK</sequence>
<dbReference type="Proteomes" id="UP000214603">
    <property type="component" value="Unassembled WGS sequence"/>
</dbReference>
<dbReference type="InterPro" id="IPR036388">
    <property type="entry name" value="WH-like_DNA-bd_sf"/>
</dbReference>
<protein>
    <recommendedName>
        <fullName evidence="5">HTH lysR-type domain-containing protein</fullName>
    </recommendedName>
</protein>
<dbReference type="Gene3D" id="1.10.10.10">
    <property type="entry name" value="Winged helix-like DNA-binding domain superfamily/Winged helix DNA-binding domain"/>
    <property type="match status" value="1"/>
</dbReference>
<proteinExistence type="inferred from homology"/>
<evidence type="ECO:0000256" key="4">
    <source>
        <dbReference type="ARBA" id="ARBA00023163"/>
    </source>
</evidence>
<dbReference type="GO" id="GO:0003700">
    <property type="term" value="F:DNA-binding transcription factor activity"/>
    <property type="evidence" value="ECO:0007669"/>
    <property type="project" value="InterPro"/>
</dbReference>
<dbReference type="InterPro" id="IPR005119">
    <property type="entry name" value="LysR_subst-bd"/>
</dbReference>
<evidence type="ECO:0000313" key="6">
    <source>
        <dbReference type="EMBL" id="OWT61861.1"/>
    </source>
</evidence>
<dbReference type="PANTHER" id="PTHR30118:SF15">
    <property type="entry name" value="TRANSCRIPTIONAL REGULATORY PROTEIN"/>
    <property type="match status" value="1"/>
</dbReference>
<dbReference type="EMBL" id="NJIH01000004">
    <property type="protein sequence ID" value="OWT61861.1"/>
    <property type="molecule type" value="Genomic_DNA"/>
</dbReference>
<dbReference type="Pfam" id="PF03466">
    <property type="entry name" value="LysR_substrate"/>
    <property type="match status" value="1"/>
</dbReference>
<feature type="domain" description="HTH lysR-type" evidence="5">
    <location>
        <begin position="51"/>
        <end position="108"/>
    </location>
</feature>
<gene>
    <name evidence="6" type="ORF">CEY11_08490</name>
</gene>
<evidence type="ECO:0000256" key="3">
    <source>
        <dbReference type="ARBA" id="ARBA00023125"/>
    </source>
</evidence>
<dbReference type="AlphaFoldDB" id="A0A225MQX9"/>
<keyword evidence="4" id="KW-0804">Transcription</keyword>
<evidence type="ECO:0000256" key="1">
    <source>
        <dbReference type="ARBA" id="ARBA00009437"/>
    </source>
</evidence>
<keyword evidence="3" id="KW-0238">DNA-binding</keyword>
<comment type="caution">
    <text evidence="6">The sequence shown here is derived from an EMBL/GenBank/DDBJ whole genome shotgun (WGS) entry which is preliminary data.</text>
</comment>
<dbReference type="InterPro" id="IPR036390">
    <property type="entry name" value="WH_DNA-bd_sf"/>
</dbReference>
<organism evidence="6 7">
    <name type="scientific">Candidimonas nitroreducens</name>
    <dbReference type="NCBI Taxonomy" id="683354"/>
    <lineage>
        <taxon>Bacteria</taxon>
        <taxon>Pseudomonadati</taxon>
        <taxon>Pseudomonadota</taxon>
        <taxon>Betaproteobacteria</taxon>
        <taxon>Burkholderiales</taxon>
        <taxon>Alcaligenaceae</taxon>
        <taxon>Candidimonas</taxon>
    </lineage>
</organism>
<name>A0A225MQX9_9BURK</name>
<dbReference type="SUPFAM" id="SSF53850">
    <property type="entry name" value="Periplasmic binding protein-like II"/>
    <property type="match status" value="1"/>
</dbReference>
<dbReference type="Gene3D" id="3.40.190.10">
    <property type="entry name" value="Periplasmic binding protein-like II"/>
    <property type="match status" value="2"/>
</dbReference>
<keyword evidence="2" id="KW-0805">Transcription regulation</keyword>
<reference evidence="7" key="1">
    <citation type="submission" date="2017-06" db="EMBL/GenBank/DDBJ databases">
        <title>Herbaspirillum phytohormonus sp. nov., isolated from the root nodule of Robinia pseudoacacia in lead-zinc mine.</title>
        <authorList>
            <person name="Fan M."/>
            <person name="Lin Y."/>
        </authorList>
    </citation>
    <scope>NUCLEOTIDE SEQUENCE [LARGE SCALE GENOMIC DNA]</scope>
    <source>
        <strain evidence="7">SC-089</strain>
    </source>
</reference>
<dbReference type="PANTHER" id="PTHR30118">
    <property type="entry name" value="HTH-TYPE TRANSCRIPTIONAL REGULATOR LEUO-RELATED"/>
    <property type="match status" value="1"/>
</dbReference>
<dbReference type="CDD" id="cd08459">
    <property type="entry name" value="PBP2_DntR_NahR_LinR_like"/>
    <property type="match status" value="1"/>
</dbReference>